<name>A0ABP0XD25_9BRYO</name>
<evidence type="ECO:0000313" key="3">
    <source>
        <dbReference type="Proteomes" id="UP001497444"/>
    </source>
</evidence>
<gene>
    <name evidence="2" type="ORF">CSSPJE1EN1_LOCUS22505</name>
</gene>
<organism evidence="2 3">
    <name type="scientific">Sphagnum jensenii</name>
    <dbReference type="NCBI Taxonomy" id="128206"/>
    <lineage>
        <taxon>Eukaryota</taxon>
        <taxon>Viridiplantae</taxon>
        <taxon>Streptophyta</taxon>
        <taxon>Embryophyta</taxon>
        <taxon>Bryophyta</taxon>
        <taxon>Sphagnophytina</taxon>
        <taxon>Sphagnopsida</taxon>
        <taxon>Sphagnales</taxon>
        <taxon>Sphagnaceae</taxon>
        <taxon>Sphagnum</taxon>
    </lineage>
</organism>
<dbReference type="Proteomes" id="UP001497444">
    <property type="component" value="Chromosome 8"/>
</dbReference>
<protein>
    <recommendedName>
        <fullName evidence="4">Chlorophyll a-b binding protein, chloroplastic</fullName>
    </recommendedName>
</protein>
<evidence type="ECO:0000313" key="2">
    <source>
        <dbReference type="EMBL" id="CAK9277027.1"/>
    </source>
</evidence>
<proteinExistence type="predicted"/>
<keyword evidence="3" id="KW-1185">Reference proteome</keyword>
<feature type="region of interest" description="Disordered" evidence="1">
    <location>
        <begin position="34"/>
        <end position="54"/>
    </location>
</feature>
<evidence type="ECO:0000256" key="1">
    <source>
        <dbReference type="SAM" id="MobiDB-lite"/>
    </source>
</evidence>
<evidence type="ECO:0008006" key="4">
    <source>
        <dbReference type="Google" id="ProtNLM"/>
    </source>
</evidence>
<sequence>MPLNGGVVLPQNVHVQPFTSEVILNASLDTRVLGAPLGSNGPPRGHTDLNGRHPGLGDHLQGGIMLSKMLPTSLSPKMVNYEATKNIKWLPGVSETAGVVCKEAGWVLLALPGSLAQKDEGPIDHHVMGRLPFDPYSLEGVPSKLRHWALQEAMLGGLFRIAVTHFAVRSDAHKLKPSAHWEALV</sequence>
<reference evidence="2" key="1">
    <citation type="submission" date="2024-02" db="EMBL/GenBank/DDBJ databases">
        <authorList>
            <consortium name="ELIXIR-Norway"/>
            <consortium name="Elixir Norway"/>
        </authorList>
    </citation>
    <scope>NUCLEOTIDE SEQUENCE</scope>
</reference>
<accession>A0ABP0XD25</accession>
<dbReference type="EMBL" id="OZ020103">
    <property type="protein sequence ID" value="CAK9277027.1"/>
    <property type="molecule type" value="Genomic_DNA"/>
</dbReference>